<keyword evidence="4" id="KW-0963">Cytoplasm</keyword>
<evidence type="ECO:0000256" key="1">
    <source>
        <dbReference type="ARBA" id="ARBA00022679"/>
    </source>
</evidence>
<keyword evidence="6" id="KW-1185">Reference proteome</keyword>
<gene>
    <name evidence="4 5" type="primary">kdsB</name>
    <name evidence="5" type="ORF">JBF11_06920</name>
</gene>
<dbReference type="EMBL" id="CP065938">
    <property type="protein sequence ID" value="UWX05192.1"/>
    <property type="molecule type" value="Genomic_DNA"/>
</dbReference>
<organism evidence="5 6">
    <name type="scientific">Taurinivorans muris</name>
    <dbReference type="NCBI Taxonomy" id="2787751"/>
    <lineage>
        <taxon>Bacteria</taxon>
        <taxon>Pseudomonadati</taxon>
        <taxon>Thermodesulfobacteriota</taxon>
        <taxon>Desulfovibrionia</taxon>
        <taxon>Desulfovibrionales</taxon>
        <taxon>Desulfovibrionaceae</taxon>
        <taxon>Taurinivorans</taxon>
    </lineage>
</organism>
<comment type="catalytic activity">
    <reaction evidence="4">
        <text>3-deoxy-alpha-D-manno-oct-2-ulosonate + CTP = CMP-3-deoxy-beta-D-manno-octulosonate + diphosphate</text>
        <dbReference type="Rhea" id="RHEA:23448"/>
        <dbReference type="ChEBI" id="CHEBI:33019"/>
        <dbReference type="ChEBI" id="CHEBI:37563"/>
        <dbReference type="ChEBI" id="CHEBI:85986"/>
        <dbReference type="ChEBI" id="CHEBI:85987"/>
        <dbReference type="EC" id="2.7.7.38"/>
    </reaction>
</comment>
<evidence type="ECO:0000313" key="6">
    <source>
        <dbReference type="Proteomes" id="UP001058120"/>
    </source>
</evidence>
<dbReference type="InterPro" id="IPR004528">
    <property type="entry name" value="KdsB"/>
</dbReference>
<keyword evidence="3 4" id="KW-0448">Lipopolysaccharide biosynthesis</keyword>
<dbReference type="GO" id="GO:0008690">
    <property type="term" value="F:3-deoxy-manno-octulosonate cytidylyltransferase activity"/>
    <property type="evidence" value="ECO:0007669"/>
    <property type="project" value="UniProtKB-EC"/>
</dbReference>
<comment type="subcellular location">
    <subcellularLocation>
        <location evidence="4">Cytoplasm</location>
    </subcellularLocation>
</comment>
<dbReference type="PANTHER" id="PTHR42866">
    <property type="entry name" value="3-DEOXY-MANNO-OCTULOSONATE CYTIDYLYLTRANSFERASE"/>
    <property type="match status" value="1"/>
</dbReference>
<dbReference type="Proteomes" id="UP001058120">
    <property type="component" value="Chromosome"/>
</dbReference>
<comment type="pathway">
    <text evidence="4">Nucleotide-sugar biosynthesis; CMP-3-deoxy-D-manno-octulosonate biosynthesis; CMP-3-deoxy-D-manno-octulosonate from 3-deoxy-D-manno-octulosonate and CTP: step 1/1.</text>
</comment>
<evidence type="ECO:0000313" key="5">
    <source>
        <dbReference type="EMBL" id="UWX05192.1"/>
    </source>
</evidence>
<dbReference type="EC" id="2.7.7.38" evidence="4"/>
<comment type="function">
    <text evidence="4">Activates KDO (a required 8-carbon sugar) for incorporation into bacterial lipopolysaccharide in Gram-negative bacteria.</text>
</comment>
<evidence type="ECO:0000256" key="4">
    <source>
        <dbReference type="HAMAP-Rule" id="MF_00057"/>
    </source>
</evidence>
<proteinExistence type="inferred from homology"/>
<comment type="similarity">
    <text evidence="4">Belongs to the KdsB family.</text>
</comment>
<sequence length="256" mass="29394">MNKAYAIIPARYASTRFPAKPLAEIGGKPLFWHVYMRAKQADIFEEVWLATDDERIEKKAEEAGIPFIHTRKEHQSGTDRVREAVNILGLDAKAVIANIQGDEPFITREMFVKLLEPFQSSRCESATLGVILDEEKDRERIFSPNQVKIALAQNGEALYFSRSPIPFARDDVRKAPYVGHVGVYAFRRITLEKMAEFPPSPLEETEKLEQLRLLEHGIRMQVRLISEAPHGVDTPEDLEKALEYYNNHPEYWVKSK</sequence>
<evidence type="ECO:0000256" key="3">
    <source>
        <dbReference type="ARBA" id="ARBA00022985"/>
    </source>
</evidence>
<dbReference type="NCBIfam" id="NF003952">
    <property type="entry name" value="PRK05450.1-5"/>
    <property type="match status" value="1"/>
</dbReference>
<evidence type="ECO:0000256" key="2">
    <source>
        <dbReference type="ARBA" id="ARBA00022695"/>
    </source>
</evidence>
<dbReference type="InterPro" id="IPR029044">
    <property type="entry name" value="Nucleotide-diphossugar_trans"/>
</dbReference>
<dbReference type="InterPro" id="IPR003329">
    <property type="entry name" value="Cytidylyl_trans"/>
</dbReference>
<reference evidence="5" key="1">
    <citation type="submission" date="2020-12" db="EMBL/GenBank/DDBJ databases">
        <title>Taurinivorans muris gen. nov., sp. nov., fundamental and realized metabolic niche of a ubiquitous sulfidogenic bacterium in the murine intestine.</title>
        <authorList>
            <person name="Ye H."/>
            <person name="Hanson B.T."/>
            <person name="Loy A."/>
        </authorList>
    </citation>
    <scope>NUCLEOTIDE SEQUENCE</scope>
    <source>
        <strain evidence="5">LT0009</strain>
    </source>
</reference>
<keyword evidence="1 4" id="KW-0808">Transferase</keyword>
<name>A0ABY5XZ64_9BACT</name>
<dbReference type="NCBIfam" id="NF009905">
    <property type="entry name" value="PRK13368.1"/>
    <property type="match status" value="1"/>
</dbReference>
<dbReference type="NCBIfam" id="TIGR00466">
    <property type="entry name" value="kdsB"/>
    <property type="match status" value="1"/>
</dbReference>
<keyword evidence="2 4" id="KW-0548">Nucleotidyltransferase</keyword>
<dbReference type="HAMAP" id="MF_00057">
    <property type="entry name" value="KdsB"/>
    <property type="match status" value="1"/>
</dbReference>
<dbReference type="SUPFAM" id="SSF53448">
    <property type="entry name" value="Nucleotide-diphospho-sugar transferases"/>
    <property type="match status" value="1"/>
</dbReference>
<protein>
    <recommendedName>
        <fullName evidence="4">3-deoxy-manno-octulosonate cytidylyltransferase</fullName>
        <ecNumber evidence="4">2.7.7.38</ecNumber>
    </recommendedName>
    <alternativeName>
        <fullName evidence="4">CMP-2-keto-3-deoxyoctulosonic acid synthase</fullName>
        <shortName evidence="4">CKS</shortName>
        <shortName evidence="4">CMP-KDO synthase</shortName>
    </alternativeName>
</protein>
<dbReference type="PANTHER" id="PTHR42866:SF2">
    <property type="entry name" value="3-DEOXY-MANNO-OCTULOSONATE CYTIDYLYLTRANSFERASE, MITOCHONDRIAL"/>
    <property type="match status" value="1"/>
</dbReference>
<accession>A0ABY5XZ64</accession>
<dbReference type="RefSeq" id="WP_334314757.1">
    <property type="nucleotide sequence ID" value="NZ_CP065938.1"/>
</dbReference>
<dbReference type="CDD" id="cd02517">
    <property type="entry name" value="CMP-KDO-Synthetase"/>
    <property type="match status" value="1"/>
</dbReference>
<dbReference type="Gene3D" id="3.90.550.10">
    <property type="entry name" value="Spore Coat Polysaccharide Biosynthesis Protein SpsA, Chain A"/>
    <property type="match status" value="1"/>
</dbReference>
<dbReference type="Pfam" id="PF02348">
    <property type="entry name" value="CTP_transf_3"/>
    <property type="match status" value="1"/>
</dbReference>